<dbReference type="OMA" id="CHCHRKV"/>
<organism evidence="1 2">
    <name type="scientific">Strongylocentrotus purpuratus</name>
    <name type="common">Purple sea urchin</name>
    <dbReference type="NCBI Taxonomy" id="7668"/>
    <lineage>
        <taxon>Eukaryota</taxon>
        <taxon>Metazoa</taxon>
        <taxon>Echinodermata</taxon>
        <taxon>Eleutherozoa</taxon>
        <taxon>Echinozoa</taxon>
        <taxon>Echinoidea</taxon>
        <taxon>Euechinoidea</taxon>
        <taxon>Echinacea</taxon>
        <taxon>Camarodonta</taxon>
        <taxon>Echinidea</taxon>
        <taxon>Strongylocentrotidae</taxon>
        <taxon>Strongylocentrotus</taxon>
    </lineage>
</organism>
<dbReference type="PANTHER" id="PTHR13382:SF83">
    <property type="entry name" value="F-BOX DOMAIN-CONTAINING PROTEIN"/>
    <property type="match status" value="1"/>
</dbReference>
<dbReference type="EnsemblMetazoa" id="XM_030986088">
    <property type="protein sequence ID" value="XP_030841948"/>
    <property type="gene ID" value="LOC100887896"/>
</dbReference>
<dbReference type="InParanoid" id="A0A7M7NWF1"/>
<dbReference type="SMART" id="SM00367">
    <property type="entry name" value="LRR_CC"/>
    <property type="match status" value="12"/>
</dbReference>
<dbReference type="OrthoDB" id="27842at2759"/>
<dbReference type="Proteomes" id="UP000007110">
    <property type="component" value="Unassembled WGS sequence"/>
</dbReference>
<sequence length="574" mass="63990">MVKQLMDMCLGCIAQNLHVISNVGKHLPTLHKEKILKWVVNHNMLTTEYVPHVTYHLFSPALRSISFNHCDQITDKLLILLDDCKCVLESITIDGCKVTDVGVSALLSHQDELQTLVLKKISELTGTGLEVLRSRKLKDVHFSGIQITNESLVALVTRNPTISRLNIGYCDKLTHEVIPAIAVTLANELVSILICLEEDDLFQDNYPNDPVVQGPTHLTLINIHNIENNDLVVVSQHCKNLERLVLHVFSCSRITSARLRALSKECTKLKLLDVSFCYSLEKSSSKEFLTELPVSLKKIVLAGLQLEGGDIHTAVSRLPKLETLRLCGINSITEEDVIKLYEMVGHQLICLDMTGHRQIMTDDILRLIVKNCTSLEEIQLGSCMKLTGESLRALFRDRERSSNLTLLRMSGCKNLYHDILLDMSKACVNLIELYMAGIKCVDDTLLFSIANHMPHLKNISLGSFDGSSASQVTDNGVVELTRCCPLEDICLAGIHSITDKSIFALANNCPDLKNLSISGCSKVTTQATNYLQDVCNDKVYVSHRLPNADPNLVMAKNVDTGEFCQIDQTKWSTW</sequence>
<evidence type="ECO:0000313" key="2">
    <source>
        <dbReference type="Proteomes" id="UP000007110"/>
    </source>
</evidence>
<reference evidence="2" key="1">
    <citation type="submission" date="2015-02" db="EMBL/GenBank/DDBJ databases">
        <title>Genome sequencing for Strongylocentrotus purpuratus.</title>
        <authorList>
            <person name="Murali S."/>
            <person name="Liu Y."/>
            <person name="Vee V."/>
            <person name="English A."/>
            <person name="Wang M."/>
            <person name="Skinner E."/>
            <person name="Han Y."/>
            <person name="Muzny D.M."/>
            <person name="Worley K.C."/>
            <person name="Gibbs R.A."/>
        </authorList>
    </citation>
    <scope>NUCLEOTIDE SEQUENCE</scope>
</reference>
<dbReference type="KEGG" id="spu:100887896"/>
<dbReference type="InterPro" id="IPR032675">
    <property type="entry name" value="LRR_dom_sf"/>
</dbReference>
<evidence type="ECO:0000313" key="1">
    <source>
        <dbReference type="EnsemblMetazoa" id="XP_030841948"/>
    </source>
</evidence>
<dbReference type="SUPFAM" id="SSF52047">
    <property type="entry name" value="RNI-like"/>
    <property type="match status" value="2"/>
</dbReference>
<dbReference type="InterPro" id="IPR050648">
    <property type="entry name" value="F-box_LRR-repeat"/>
</dbReference>
<dbReference type="FunFam" id="3.80.10.10:FF:002767">
    <property type="entry name" value="Uncharacterized protein"/>
    <property type="match status" value="1"/>
</dbReference>
<dbReference type="RefSeq" id="XP_030841948.1">
    <property type="nucleotide sequence ID" value="XM_030986088.1"/>
</dbReference>
<dbReference type="GeneID" id="100887896"/>
<dbReference type="GO" id="GO:0005737">
    <property type="term" value="C:cytoplasm"/>
    <property type="evidence" value="ECO:0000318"/>
    <property type="project" value="GO_Central"/>
</dbReference>
<dbReference type="Gene3D" id="3.80.10.10">
    <property type="entry name" value="Ribonuclease Inhibitor"/>
    <property type="match status" value="4"/>
</dbReference>
<dbReference type="PANTHER" id="PTHR13382">
    <property type="entry name" value="MITOCHONDRIAL ATP SYNTHASE COUPLING FACTOR B"/>
    <property type="match status" value="1"/>
</dbReference>
<accession>A0A7M7NWF1</accession>
<name>A0A7M7NWF1_STRPU</name>
<dbReference type="AlphaFoldDB" id="A0A7M7NWF1"/>
<keyword evidence="2" id="KW-1185">Reference proteome</keyword>
<proteinExistence type="predicted"/>
<dbReference type="InterPro" id="IPR006553">
    <property type="entry name" value="Leu-rich_rpt_Cys-con_subtyp"/>
</dbReference>
<protein>
    <submittedName>
        <fullName evidence="1">Uncharacterized protein</fullName>
    </submittedName>
</protein>
<reference evidence="1" key="2">
    <citation type="submission" date="2021-01" db="UniProtKB">
        <authorList>
            <consortium name="EnsemblMetazoa"/>
        </authorList>
    </citation>
    <scope>IDENTIFICATION</scope>
</reference>